<reference evidence="1 2" key="1">
    <citation type="submission" date="2015-01" db="EMBL/GenBank/DDBJ databases">
        <title>Evolution of Trichinella species and genotypes.</title>
        <authorList>
            <person name="Korhonen P.K."/>
            <person name="Edoardo P."/>
            <person name="Giuseppe L.R."/>
            <person name="Gasser R.B."/>
        </authorList>
    </citation>
    <scope>NUCLEOTIDE SEQUENCE [LARGE SCALE GENOMIC DNA]</scope>
    <source>
        <strain evidence="1">ISS2496</strain>
    </source>
</reference>
<name>A0A0V0ZSB4_9BILA</name>
<organism evidence="1 2">
    <name type="scientific">Trichinella patagoniensis</name>
    <dbReference type="NCBI Taxonomy" id="990121"/>
    <lineage>
        <taxon>Eukaryota</taxon>
        <taxon>Metazoa</taxon>
        <taxon>Ecdysozoa</taxon>
        <taxon>Nematoda</taxon>
        <taxon>Enoplea</taxon>
        <taxon>Dorylaimia</taxon>
        <taxon>Trichinellida</taxon>
        <taxon>Trichinellidae</taxon>
        <taxon>Trichinella</taxon>
    </lineage>
</organism>
<sequence length="62" mass="7156">MFYNGGSSHHLKRYIDLHFGGKQINKSVLRSELLELILRNKTPPIYCNHYHSRDSSAGRALD</sequence>
<evidence type="ECO:0000313" key="2">
    <source>
        <dbReference type="Proteomes" id="UP000054783"/>
    </source>
</evidence>
<evidence type="ECO:0000313" key="1">
    <source>
        <dbReference type="EMBL" id="KRY14979.1"/>
    </source>
</evidence>
<comment type="caution">
    <text evidence="1">The sequence shown here is derived from an EMBL/GenBank/DDBJ whole genome shotgun (WGS) entry which is preliminary data.</text>
</comment>
<dbReference type="Proteomes" id="UP000054783">
    <property type="component" value="Unassembled WGS sequence"/>
</dbReference>
<protein>
    <submittedName>
        <fullName evidence="1">Uncharacterized protein</fullName>
    </submittedName>
</protein>
<proteinExistence type="predicted"/>
<dbReference type="EMBL" id="JYDQ01000104">
    <property type="protein sequence ID" value="KRY14979.1"/>
    <property type="molecule type" value="Genomic_DNA"/>
</dbReference>
<keyword evidence="2" id="KW-1185">Reference proteome</keyword>
<dbReference type="AlphaFoldDB" id="A0A0V0ZSB4"/>
<gene>
    <name evidence="1" type="ORF">T12_12585</name>
</gene>
<accession>A0A0V0ZSB4</accession>